<dbReference type="Gene3D" id="2.120.10.30">
    <property type="entry name" value="TolB, C-terminal domain"/>
    <property type="match status" value="1"/>
</dbReference>
<keyword evidence="1" id="KW-0378">Hydrolase</keyword>
<dbReference type="Pfam" id="PF00326">
    <property type="entry name" value="Peptidase_S9"/>
    <property type="match status" value="1"/>
</dbReference>
<accession>A0A916S7Y0</accession>
<reference evidence="3" key="2">
    <citation type="submission" date="2020-09" db="EMBL/GenBank/DDBJ databases">
        <authorList>
            <person name="Sun Q."/>
            <person name="Zhou Y."/>
        </authorList>
    </citation>
    <scope>NUCLEOTIDE SEQUENCE</scope>
    <source>
        <strain evidence="3">CGMCC 1.15082</strain>
    </source>
</reference>
<gene>
    <name evidence="3" type="ORF">GCM10011491_11230</name>
</gene>
<evidence type="ECO:0000256" key="1">
    <source>
        <dbReference type="ARBA" id="ARBA00022801"/>
    </source>
</evidence>
<dbReference type="PANTHER" id="PTHR42776:SF27">
    <property type="entry name" value="DIPEPTIDYL PEPTIDASE FAMILY MEMBER 6"/>
    <property type="match status" value="1"/>
</dbReference>
<dbReference type="AlphaFoldDB" id="A0A916S7Y0"/>
<dbReference type="Proteomes" id="UP000646478">
    <property type="component" value="Unassembled WGS sequence"/>
</dbReference>
<dbReference type="Gene3D" id="3.40.50.1820">
    <property type="entry name" value="alpha/beta hydrolase"/>
    <property type="match status" value="1"/>
</dbReference>
<evidence type="ECO:0000259" key="2">
    <source>
        <dbReference type="Pfam" id="PF00326"/>
    </source>
</evidence>
<dbReference type="GO" id="GO:0006508">
    <property type="term" value="P:proteolysis"/>
    <property type="evidence" value="ECO:0007669"/>
    <property type="project" value="InterPro"/>
</dbReference>
<evidence type="ECO:0000313" key="4">
    <source>
        <dbReference type="Proteomes" id="UP000646478"/>
    </source>
</evidence>
<dbReference type="InterPro" id="IPR011042">
    <property type="entry name" value="6-blade_b-propeller_TolB-like"/>
</dbReference>
<dbReference type="InterPro" id="IPR001375">
    <property type="entry name" value="Peptidase_S9_cat"/>
</dbReference>
<dbReference type="InterPro" id="IPR029058">
    <property type="entry name" value="AB_hydrolase_fold"/>
</dbReference>
<organism evidence="3 4">
    <name type="scientific">Brucella endophytica</name>
    <dbReference type="NCBI Taxonomy" id="1963359"/>
    <lineage>
        <taxon>Bacteria</taxon>
        <taxon>Pseudomonadati</taxon>
        <taxon>Pseudomonadota</taxon>
        <taxon>Alphaproteobacteria</taxon>
        <taxon>Hyphomicrobiales</taxon>
        <taxon>Brucellaceae</taxon>
        <taxon>Brucella/Ochrobactrum group</taxon>
        <taxon>Brucella</taxon>
    </lineage>
</organism>
<dbReference type="GO" id="GO:0004252">
    <property type="term" value="F:serine-type endopeptidase activity"/>
    <property type="evidence" value="ECO:0007669"/>
    <property type="project" value="TreeGrafter"/>
</dbReference>
<name>A0A916S7Y0_9HYPH</name>
<dbReference type="SUPFAM" id="SSF53474">
    <property type="entry name" value="alpha/beta-Hydrolases"/>
    <property type="match status" value="1"/>
</dbReference>
<dbReference type="EMBL" id="BMHH01000003">
    <property type="protein sequence ID" value="GGA85400.1"/>
    <property type="molecule type" value="Genomic_DNA"/>
</dbReference>
<dbReference type="SUPFAM" id="SSF82171">
    <property type="entry name" value="DPP6 N-terminal domain-like"/>
    <property type="match status" value="1"/>
</dbReference>
<dbReference type="PANTHER" id="PTHR42776">
    <property type="entry name" value="SERINE PEPTIDASE S9 FAMILY MEMBER"/>
    <property type="match status" value="1"/>
</dbReference>
<proteinExistence type="predicted"/>
<evidence type="ECO:0000313" key="3">
    <source>
        <dbReference type="EMBL" id="GGA85400.1"/>
    </source>
</evidence>
<reference evidence="3" key="1">
    <citation type="journal article" date="2014" name="Int. J. Syst. Evol. Microbiol.">
        <title>Complete genome sequence of Corynebacterium casei LMG S-19264T (=DSM 44701T), isolated from a smear-ripened cheese.</title>
        <authorList>
            <consortium name="US DOE Joint Genome Institute (JGI-PGF)"/>
            <person name="Walter F."/>
            <person name="Albersmeier A."/>
            <person name="Kalinowski J."/>
            <person name="Ruckert C."/>
        </authorList>
    </citation>
    <scope>NUCLEOTIDE SEQUENCE</scope>
    <source>
        <strain evidence="3">CGMCC 1.15082</strain>
    </source>
</reference>
<feature type="domain" description="Peptidase S9 prolyl oligopeptidase catalytic" evidence="2">
    <location>
        <begin position="404"/>
        <end position="614"/>
    </location>
</feature>
<protein>
    <submittedName>
        <fullName evidence="3">Peptidase S9</fullName>
    </submittedName>
</protein>
<comment type="caution">
    <text evidence="3">The sequence shown here is derived from an EMBL/GenBank/DDBJ whole genome shotgun (WGS) entry which is preliminary data.</text>
</comment>
<sequence>MTRYEAGTLVPRRLFFDPPEKRTVRISPDGRWIAFQAPVDGVLNLWLAPIDKPENAKPLTAFPDRNLGPLLIWAYDNRHILTIRDKAGDENWCVWSIDIETGEGRALSPIDGVKAYVQETSQHFPDEVLIAHNARDRRYFDIYRCNVATGASALVMQNEGFFAYWTDRHFRIRLAQKYDDEGGIEFLAPDEGGQWSKLLARISIEDSLTTRPLEFSDDGEDIFWMDSRGRDTVALTAEDMKSGKIRVLAEDARSDITGVLLDPVTMRPVAAASYYDRVHWQVLDPEYRQDFETLLERFSGDLVIPSISGDETRLIIAHCRDTRPTEYYCYDRSTRQATRLFSSQPRLENLPLAPMEPVVVRARDGLDLLCYLSRPPESRDGPVPMVLLVHGGPWGRDEWGLNPVHQWLANRGYAVLSVNFRASTGFGKAFVNAGNREWGGRMQDDLIDAVDWAIAAGIADSKRVAIMGGSYGGYAALAGLTVTPEKFACAVDLVGISNLVTFINTIPDYWRTWQSEWKLRMGDYTTEEGRRFLEERSPLNYVDRIVRPLLIAQGANDVRVKVSESDQIAAAMTARGIPVTYILYPDEGHGVERAENRRSYFAVVEAFLSAHLGGRCEPVGDDFTGSSIEFKAGRELIEGL</sequence>
<keyword evidence="4" id="KW-1185">Reference proteome</keyword>
<dbReference type="RefSeq" id="WP_188822304.1">
    <property type="nucleotide sequence ID" value="NZ_BMHH01000003.1"/>
</dbReference>